<dbReference type="InterPro" id="IPR006170">
    <property type="entry name" value="PBP/GOBP"/>
</dbReference>
<keyword evidence="1" id="KW-0732">Signal</keyword>
<dbReference type="KEGG" id="clec:106666419"/>
<accession>A0A8I6TEA9</accession>
<dbReference type="InterPro" id="IPR036728">
    <property type="entry name" value="PBP_GOBP_sf"/>
</dbReference>
<dbReference type="SUPFAM" id="SSF47565">
    <property type="entry name" value="Insect pheromone/odorant-binding proteins"/>
    <property type="match status" value="1"/>
</dbReference>
<dbReference type="AlphaFoldDB" id="A0A8I6TEA9"/>
<feature type="signal peptide" evidence="1">
    <location>
        <begin position="1"/>
        <end position="16"/>
    </location>
</feature>
<keyword evidence="3" id="KW-1185">Reference proteome</keyword>
<protein>
    <recommendedName>
        <fullName evidence="4">Odorant binding protein</fullName>
    </recommendedName>
</protein>
<dbReference type="Gene3D" id="1.10.238.20">
    <property type="entry name" value="Pheromone/general odorant binding protein domain"/>
    <property type="match status" value="1"/>
</dbReference>
<name>A0A8I6TEA9_CIMLE</name>
<dbReference type="EnsemblMetazoa" id="XM_014393610.2">
    <property type="protein sequence ID" value="XP_014249096.1"/>
    <property type="gene ID" value="LOC106666419"/>
</dbReference>
<dbReference type="GO" id="GO:0005549">
    <property type="term" value="F:odorant binding"/>
    <property type="evidence" value="ECO:0007669"/>
    <property type="project" value="InterPro"/>
</dbReference>
<feature type="chain" id="PRO_5035155811" description="Odorant binding protein" evidence="1">
    <location>
        <begin position="17"/>
        <end position="153"/>
    </location>
</feature>
<evidence type="ECO:0000313" key="3">
    <source>
        <dbReference type="Proteomes" id="UP000494040"/>
    </source>
</evidence>
<dbReference type="OMA" id="CATACMA"/>
<reference evidence="2" key="1">
    <citation type="submission" date="2022-01" db="UniProtKB">
        <authorList>
            <consortium name="EnsemblMetazoa"/>
        </authorList>
    </citation>
    <scope>IDENTIFICATION</scope>
</reference>
<dbReference type="CDD" id="cd23992">
    <property type="entry name" value="PBP_GOBP"/>
    <property type="match status" value="1"/>
</dbReference>
<organism evidence="2 3">
    <name type="scientific">Cimex lectularius</name>
    <name type="common">Bed bug</name>
    <name type="synonym">Acanthia lectularia</name>
    <dbReference type="NCBI Taxonomy" id="79782"/>
    <lineage>
        <taxon>Eukaryota</taxon>
        <taxon>Metazoa</taxon>
        <taxon>Ecdysozoa</taxon>
        <taxon>Arthropoda</taxon>
        <taxon>Hexapoda</taxon>
        <taxon>Insecta</taxon>
        <taxon>Pterygota</taxon>
        <taxon>Neoptera</taxon>
        <taxon>Paraneoptera</taxon>
        <taxon>Hemiptera</taxon>
        <taxon>Heteroptera</taxon>
        <taxon>Panheteroptera</taxon>
        <taxon>Cimicomorpha</taxon>
        <taxon>Cimicidae</taxon>
        <taxon>Cimex</taxon>
    </lineage>
</organism>
<evidence type="ECO:0000256" key="1">
    <source>
        <dbReference type="SAM" id="SignalP"/>
    </source>
</evidence>
<evidence type="ECO:0008006" key="4">
    <source>
        <dbReference type="Google" id="ProtNLM"/>
    </source>
</evidence>
<dbReference type="Proteomes" id="UP000494040">
    <property type="component" value="Unassembled WGS sequence"/>
</dbReference>
<sequence>MLTLVILASIAYHALAEMNPDQDLINKGLKFTAECMSKSAIKYDQCLEMFKDGIDLTDKKYDGCKCVINCVAKKFHVITKDGSYDLPGIEGYIQNLKTPAWKEEAKRVFPLCKDETSGANGCEAGFNLFSCAMRNSDKAKSLTMKLVKTLSGA</sequence>
<dbReference type="RefSeq" id="XP_014249096.1">
    <property type="nucleotide sequence ID" value="XM_014393610.2"/>
</dbReference>
<dbReference type="Pfam" id="PF01395">
    <property type="entry name" value="PBP_GOBP"/>
    <property type="match status" value="1"/>
</dbReference>
<dbReference type="OrthoDB" id="6589143at2759"/>
<evidence type="ECO:0000313" key="2">
    <source>
        <dbReference type="EnsemblMetazoa" id="XP_014249096.1"/>
    </source>
</evidence>
<proteinExistence type="predicted"/>
<dbReference type="GeneID" id="106666419"/>